<dbReference type="EMBL" id="JBGEDP010000001">
    <property type="protein sequence ID" value="MEY8014899.1"/>
    <property type="molecule type" value="Genomic_DNA"/>
</dbReference>
<accession>A0ABV4BX80</accession>
<keyword evidence="2" id="KW-1185">Reference proteome</keyword>
<protein>
    <submittedName>
        <fullName evidence="1">YncE family protein</fullName>
    </submittedName>
</protein>
<name>A0ABV4BX80_9MYCO</name>
<dbReference type="InterPro" id="IPR011964">
    <property type="entry name" value="YVTN_b-propeller_repeat"/>
</dbReference>
<evidence type="ECO:0000313" key="1">
    <source>
        <dbReference type="EMBL" id="MEY8014899.1"/>
    </source>
</evidence>
<reference evidence="1 2" key="1">
    <citation type="submission" date="2024-08" db="EMBL/GenBank/DDBJ databases">
        <title>Mycobacterium servetensis sp. nov., a novel rapid-growing mycobacterial species recovered from a human patient in Zaragoza, Spain.</title>
        <authorList>
            <person name="Tristancho-Baro A.I."/>
            <person name="Buenestado-Serrano S."/>
            <person name="Garcia De Viedma D."/>
            <person name="Milagro-Beamonte A."/>
            <person name="Burillo N."/>
            <person name="Sanz S."/>
            <person name="Lopez-Calleja A.I."/>
            <person name="Penas-Utrilla D."/>
            <person name="Guardingo M."/>
            <person name="Garcia M.J."/>
            <person name="Vinuelas-Bayon J."/>
        </authorList>
    </citation>
    <scope>NUCLEOTIDE SEQUENCE [LARGE SCALE GENOMIC DNA]</scope>
    <source>
        <strain evidence="2">HUMS_12744610</strain>
    </source>
</reference>
<dbReference type="InterPro" id="IPR011048">
    <property type="entry name" value="Haem_d1_sf"/>
</dbReference>
<dbReference type="InterPro" id="IPR015943">
    <property type="entry name" value="WD40/YVTN_repeat-like_dom_sf"/>
</dbReference>
<comment type="caution">
    <text evidence="1">The sequence shown here is derived from an EMBL/GenBank/DDBJ whole genome shotgun (WGS) entry which is preliminary data.</text>
</comment>
<dbReference type="RefSeq" id="WP_369737322.1">
    <property type="nucleotide sequence ID" value="NZ_JBGEDP010000001.1"/>
</dbReference>
<dbReference type="Proteomes" id="UP001564760">
    <property type="component" value="Unassembled WGS sequence"/>
</dbReference>
<dbReference type="SUPFAM" id="SSF51004">
    <property type="entry name" value="C-terminal (heme d1) domain of cytochrome cd1-nitrite reductase"/>
    <property type="match status" value="1"/>
</dbReference>
<sequence length="372" mass="37566">MKDGNDRTIARNGQVIELGEEPGSPIVVKIGVNNGPIGGIAATPDGSRLLVTNYGDDSVSVVDAATCRVTGTFAGMGEASAIAAAGPDAGRAYVRTATTAYDAIAIIDLATHTVVASHRLAHSVSDLVVSPDGARVYAGRTGAGVADVAVLDTTTGAVETVDLTAAVHTVGAADAWAPTVDRLRLSPDGVHLYVAAGGRLVVVETGARSGDGARTVDTLDIGLPIRDVALSPDGTLAYVLSSAPELGAVIDVVDTRTRRITGTRKLGEITGVVTGLTLSGDGDRAYLVSDEGITVLCTLTQDVLGSVGVADQPSCVVESPDGTYLYIAEYSGAITVAPVASIVAPGIECPGRASGSAEWVVPELVEDAPALV</sequence>
<dbReference type="Gene3D" id="2.130.10.10">
    <property type="entry name" value="YVTN repeat-like/Quinoprotein amine dehydrogenase"/>
    <property type="match status" value="2"/>
</dbReference>
<dbReference type="PANTHER" id="PTHR47197:SF3">
    <property type="entry name" value="DIHYDRO-HEME D1 DEHYDROGENASE"/>
    <property type="match status" value="1"/>
</dbReference>
<dbReference type="PANTHER" id="PTHR47197">
    <property type="entry name" value="PROTEIN NIRF"/>
    <property type="match status" value="1"/>
</dbReference>
<dbReference type="InterPro" id="IPR051200">
    <property type="entry name" value="Host-pathogen_enzymatic-act"/>
</dbReference>
<proteinExistence type="predicted"/>
<dbReference type="NCBIfam" id="TIGR02276">
    <property type="entry name" value="beta_rpt_yvtn"/>
    <property type="match status" value="1"/>
</dbReference>
<organism evidence="1 2">
    <name type="scientific">Mycobacterium servetii</name>
    <dbReference type="NCBI Taxonomy" id="3237418"/>
    <lineage>
        <taxon>Bacteria</taxon>
        <taxon>Bacillati</taxon>
        <taxon>Actinomycetota</taxon>
        <taxon>Actinomycetes</taxon>
        <taxon>Mycobacteriales</taxon>
        <taxon>Mycobacteriaceae</taxon>
        <taxon>Mycobacterium</taxon>
    </lineage>
</organism>
<gene>
    <name evidence="1" type="ORF">AB8998_07715</name>
</gene>
<evidence type="ECO:0000313" key="2">
    <source>
        <dbReference type="Proteomes" id="UP001564760"/>
    </source>
</evidence>